<proteinExistence type="predicted"/>
<feature type="domain" description="Thioesterase" evidence="2">
    <location>
        <begin position="2"/>
        <end position="59"/>
    </location>
</feature>
<keyword evidence="4" id="KW-1185">Reference proteome</keyword>
<dbReference type="GO" id="GO:0005777">
    <property type="term" value="C:peroxisome"/>
    <property type="evidence" value="ECO:0007669"/>
    <property type="project" value="TreeGrafter"/>
</dbReference>
<dbReference type="Proteomes" id="UP000824469">
    <property type="component" value="Unassembled WGS sequence"/>
</dbReference>
<evidence type="ECO:0000259" key="2">
    <source>
        <dbReference type="Pfam" id="PF03061"/>
    </source>
</evidence>
<dbReference type="InterPro" id="IPR003736">
    <property type="entry name" value="PAAI_dom"/>
</dbReference>
<comment type="caution">
    <text evidence="3">The sequence shown here is derived from an EMBL/GenBank/DDBJ whole genome shotgun (WGS) entry which is preliminary data.</text>
</comment>
<organism evidence="3 4">
    <name type="scientific">Taxus chinensis</name>
    <name type="common">Chinese yew</name>
    <name type="synonym">Taxus wallichiana var. chinensis</name>
    <dbReference type="NCBI Taxonomy" id="29808"/>
    <lineage>
        <taxon>Eukaryota</taxon>
        <taxon>Viridiplantae</taxon>
        <taxon>Streptophyta</taxon>
        <taxon>Embryophyta</taxon>
        <taxon>Tracheophyta</taxon>
        <taxon>Spermatophyta</taxon>
        <taxon>Pinopsida</taxon>
        <taxon>Pinidae</taxon>
        <taxon>Conifers II</taxon>
        <taxon>Cupressales</taxon>
        <taxon>Taxaceae</taxon>
        <taxon>Taxus</taxon>
    </lineage>
</organism>
<feature type="non-terminal residue" evidence="3">
    <location>
        <position position="61"/>
    </location>
</feature>
<dbReference type="SUPFAM" id="SSF54637">
    <property type="entry name" value="Thioesterase/thiol ester dehydrase-isomerase"/>
    <property type="match status" value="1"/>
</dbReference>
<dbReference type="NCBIfam" id="TIGR00369">
    <property type="entry name" value="unchar_dom_1"/>
    <property type="match status" value="1"/>
</dbReference>
<gene>
    <name evidence="3" type="ORF">KI387_033178</name>
</gene>
<dbReference type="PANTHER" id="PTHR43240">
    <property type="entry name" value="1,4-DIHYDROXY-2-NAPHTHOYL-COA THIOESTERASE 1"/>
    <property type="match status" value="1"/>
</dbReference>
<sequence>TYGVLHGGISAFIAESLGSLGACVASGLQQVAGVELSISHLQPVQMTEVKASPIHIGHRLP</sequence>
<protein>
    <recommendedName>
        <fullName evidence="2">Thioesterase domain-containing protein</fullName>
    </recommendedName>
</protein>
<accession>A0AA38F4S2</accession>
<dbReference type="Gene3D" id="3.10.129.10">
    <property type="entry name" value="Hotdog Thioesterase"/>
    <property type="match status" value="1"/>
</dbReference>
<dbReference type="Pfam" id="PF03061">
    <property type="entry name" value="4HBT"/>
    <property type="match status" value="1"/>
</dbReference>
<dbReference type="GO" id="GO:0042372">
    <property type="term" value="P:phylloquinone biosynthetic process"/>
    <property type="evidence" value="ECO:0007669"/>
    <property type="project" value="TreeGrafter"/>
</dbReference>
<dbReference type="GO" id="GO:0061522">
    <property type="term" value="F:1,4-dihydroxy-2-naphthoyl-CoA thioesterase activity"/>
    <property type="evidence" value="ECO:0007669"/>
    <property type="project" value="TreeGrafter"/>
</dbReference>
<dbReference type="InterPro" id="IPR006683">
    <property type="entry name" value="Thioestr_dom"/>
</dbReference>
<evidence type="ECO:0000313" key="3">
    <source>
        <dbReference type="EMBL" id="KAH9289061.1"/>
    </source>
</evidence>
<dbReference type="AlphaFoldDB" id="A0AA38F4S2"/>
<feature type="non-terminal residue" evidence="3">
    <location>
        <position position="1"/>
    </location>
</feature>
<evidence type="ECO:0000256" key="1">
    <source>
        <dbReference type="ARBA" id="ARBA00022801"/>
    </source>
</evidence>
<keyword evidence="1" id="KW-0378">Hydrolase</keyword>
<name>A0AA38F4S2_TAXCH</name>
<dbReference type="PANTHER" id="PTHR43240:SF5">
    <property type="entry name" value="1,4-DIHYDROXY-2-NAPHTHOYL-COA THIOESTERASE 1"/>
    <property type="match status" value="1"/>
</dbReference>
<dbReference type="InterPro" id="IPR029069">
    <property type="entry name" value="HotDog_dom_sf"/>
</dbReference>
<evidence type="ECO:0000313" key="4">
    <source>
        <dbReference type="Proteomes" id="UP000824469"/>
    </source>
</evidence>
<reference evidence="3 4" key="1">
    <citation type="journal article" date="2021" name="Nat. Plants">
        <title>The Taxus genome provides insights into paclitaxel biosynthesis.</title>
        <authorList>
            <person name="Xiong X."/>
            <person name="Gou J."/>
            <person name="Liao Q."/>
            <person name="Li Y."/>
            <person name="Zhou Q."/>
            <person name="Bi G."/>
            <person name="Li C."/>
            <person name="Du R."/>
            <person name="Wang X."/>
            <person name="Sun T."/>
            <person name="Guo L."/>
            <person name="Liang H."/>
            <person name="Lu P."/>
            <person name="Wu Y."/>
            <person name="Zhang Z."/>
            <person name="Ro D.K."/>
            <person name="Shang Y."/>
            <person name="Huang S."/>
            <person name="Yan J."/>
        </authorList>
    </citation>
    <scope>NUCLEOTIDE SEQUENCE [LARGE SCALE GENOMIC DNA]</scope>
    <source>
        <strain evidence="3">Ta-2019</strain>
    </source>
</reference>
<dbReference type="EMBL" id="JAHRHJ020003813">
    <property type="protein sequence ID" value="KAH9289061.1"/>
    <property type="molecule type" value="Genomic_DNA"/>
</dbReference>